<keyword evidence="2" id="KW-0328">Glycosyltransferase</keyword>
<dbReference type="Proteomes" id="UP000253958">
    <property type="component" value="Chromosome"/>
</dbReference>
<dbReference type="GO" id="GO:0008194">
    <property type="term" value="F:UDP-glycosyltransferase activity"/>
    <property type="evidence" value="ECO:0007669"/>
    <property type="project" value="InterPro"/>
</dbReference>
<proteinExistence type="inferred from homology"/>
<dbReference type="NCBIfam" id="TIGR04516">
    <property type="entry name" value="glycosyl_450act"/>
    <property type="match status" value="1"/>
</dbReference>
<dbReference type="EMBL" id="CP031263">
    <property type="protein sequence ID" value="AXH93422.1"/>
    <property type="molecule type" value="Genomic_DNA"/>
</dbReference>
<protein>
    <submittedName>
        <fullName evidence="7">Activator-dependent family glycosyltransferase</fullName>
    </submittedName>
</protein>
<dbReference type="Pfam" id="PF06722">
    <property type="entry name" value="EryCIII-like_C"/>
    <property type="match status" value="1"/>
</dbReference>
<accession>A0A6N3K6X8</accession>
<dbReference type="Pfam" id="PF21036">
    <property type="entry name" value="EryCIII-like_N"/>
    <property type="match status" value="1"/>
</dbReference>
<organism evidence="7 8">
    <name type="scientific">Micromonospora aurantiaca</name>
    <name type="common">nom. illeg.</name>
    <dbReference type="NCBI Taxonomy" id="47850"/>
    <lineage>
        <taxon>Bacteria</taxon>
        <taxon>Bacillati</taxon>
        <taxon>Actinomycetota</taxon>
        <taxon>Actinomycetes</taxon>
        <taxon>Micromonosporales</taxon>
        <taxon>Micromonosporaceae</taxon>
        <taxon>Micromonospora</taxon>
    </lineage>
</organism>
<reference evidence="7 8" key="1">
    <citation type="submission" date="2018-07" db="EMBL/GenBank/DDBJ databases">
        <authorList>
            <person name="Ye Y."/>
        </authorList>
    </citation>
    <scope>NUCLEOTIDE SEQUENCE [LARGE SCALE GENOMIC DNA]</scope>
    <source>
        <strain evidence="8">H14(2018)</strain>
    </source>
</reference>
<dbReference type="PANTHER" id="PTHR48050">
    <property type="entry name" value="STEROL 3-BETA-GLUCOSYLTRANSFERASE"/>
    <property type="match status" value="1"/>
</dbReference>
<sequence length="420" mass="45032">MRVLFTPFPSSSHVNNQVPLAWALRAAGHEVCMATQPDATEDILGAGLTAVPVGDMLDVAQHVRDAEAREEERPPADGEAGSWLDTFDISETRTESLTYDYLHGTLTAWTNVVLQNTMPRRALDELVAFTAHWHPDLVIWDPMYFAGAIAAKSCGAAHARFLFGLDVLGNLRRHYLAALAARPAILREDPLAEWLGRYGSGFTEDLVVGQWTLDPVPSSLALDTGLPRVGVRYVPYNGASVVPDWISELEVGTARVCITLGMAHREVWGTDRLSVGRILQGVADLGVEVIATLDDVEADGVRIVDFVPLDVLLPLCSAVVSHGGAGSFQTALVHGVPQVVVPDMLWDTGLKARRLAGSGAGLYANDLTGLRDLVGRALHDRGIAAAARRLRSEALAMPAPSEVVALLERLTAANRPTAAG</sequence>
<dbReference type="GO" id="GO:0016758">
    <property type="term" value="F:hexosyltransferase activity"/>
    <property type="evidence" value="ECO:0007669"/>
    <property type="project" value="UniProtKB-ARBA"/>
</dbReference>
<dbReference type="SUPFAM" id="SSF53756">
    <property type="entry name" value="UDP-Glycosyltransferase/glycogen phosphorylase"/>
    <property type="match status" value="1"/>
</dbReference>
<evidence type="ECO:0000256" key="3">
    <source>
        <dbReference type="ARBA" id="ARBA00022679"/>
    </source>
</evidence>
<dbReference type="GO" id="GO:0017000">
    <property type="term" value="P:antibiotic biosynthetic process"/>
    <property type="evidence" value="ECO:0007669"/>
    <property type="project" value="UniProtKB-KW"/>
</dbReference>
<comment type="similarity">
    <text evidence="1">Belongs to the glycosyltransferase 28 family.</text>
</comment>
<keyword evidence="4" id="KW-0045">Antibiotic biosynthesis</keyword>
<dbReference type="Gene3D" id="3.40.50.2000">
    <property type="entry name" value="Glycogen Phosphorylase B"/>
    <property type="match status" value="2"/>
</dbReference>
<feature type="domain" description="Erythromycin biosynthesis protein CIII-like C-terminal" evidence="5">
    <location>
        <begin position="278"/>
        <end position="409"/>
    </location>
</feature>
<evidence type="ECO:0000256" key="1">
    <source>
        <dbReference type="ARBA" id="ARBA00006962"/>
    </source>
</evidence>
<dbReference type="RefSeq" id="WP_114920776.1">
    <property type="nucleotide sequence ID" value="NZ_CP031263.1"/>
</dbReference>
<dbReference type="InterPro" id="IPR010610">
    <property type="entry name" value="EryCIII-like_C"/>
</dbReference>
<feature type="domain" description="Erythromycin biosynthesis protein CIII-like N-terminal" evidence="6">
    <location>
        <begin position="22"/>
        <end position="261"/>
    </location>
</feature>
<evidence type="ECO:0000259" key="5">
    <source>
        <dbReference type="Pfam" id="PF06722"/>
    </source>
</evidence>
<evidence type="ECO:0000256" key="4">
    <source>
        <dbReference type="ARBA" id="ARBA00023194"/>
    </source>
</evidence>
<dbReference type="InterPro" id="IPR048284">
    <property type="entry name" value="EryCIII-like_N"/>
</dbReference>
<reference evidence="7 8" key="2">
    <citation type="submission" date="2018-08" db="EMBL/GenBank/DDBJ databases">
        <title>Streptomyces kandeliansis sp. nov., an endophytic bacterium isolated from mangrove plant.</title>
        <authorList>
            <person name="Wang R."/>
        </authorList>
    </citation>
    <scope>NUCLEOTIDE SEQUENCE [LARGE SCALE GENOMIC DNA]</scope>
    <source>
        <strain evidence="8">H14(2018)</strain>
    </source>
</reference>
<evidence type="ECO:0000259" key="6">
    <source>
        <dbReference type="Pfam" id="PF21036"/>
    </source>
</evidence>
<dbReference type="InterPro" id="IPR002213">
    <property type="entry name" value="UDP_glucos_trans"/>
</dbReference>
<dbReference type="CDD" id="cd03784">
    <property type="entry name" value="GT1_Gtf-like"/>
    <property type="match status" value="1"/>
</dbReference>
<evidence type="ECO:0000313" key="8">
    <source>
        <dbReference type="Proteomes" id="UP000253958"/>
    </source>
</evidence>
<dbReference type="PANTHER" id="PTHR48050:SF13">
    <property type="entry name" value="STEROL 3-BETA-GLUCOSYLTRANSFERASE UGT80A2"/>
    <property type="match status" value="1"/>
</dbReference>
<dbReference type="InterPro" id="IPR050426">
    <property type="entry name" value="Glycosyltransferase_28"/>
</dbReference>
<dbReference type="InterPro" id="IPR030953">
    <property type="entry name" value="Glycosyl_450act"/>
</dbReference>
<evidence type="ECO:0000256" key="2">
    <source>
        <dbReference type="ARBA" id="ARBA00022676"/>
    </source>
</evidence>
<keyword evidence="3 7" id="KW-0808">Transferase</keyword>
<name>A0A6N3K6X8_9ACTN</name>
<dbReference type="AlphaFoldDB" id="A0A6N3K6X8"/>
<gene>
    <name evidence="7" type="ORF">DVH21_27665</name>
</gene>
<evidence type="ECO:0000313" key="7">
    <source>
        <dbReference type="EMBL" id="AXH93422.1"/>
    </source>
</evidence>